<organism evidence="1 2">
    <name type="scientific">Rhodocollybia butyracea</name>
    <dbReference type="NCBI Taxonomy" id="206335"/>
    <lineage>
        <taxon>Eukaryota</taxon>
        <taxon>Fungi</taxon>
        <taxon>Dikarya</taxon>
        <taxon>Basidiomycota</taxon>
        <taxon>Agaricomycotina</taxon>
        <taxon>Agaricomycetes</taxon>
        <taxon>Agaricomycetidae</taxon>
        <taxon>Agaricales</taxon>
        <taxon>Marasmiineae</taxon>
        <taxon>Omphalotaceae</taxon>
        <taxon>Rhodocollybia</taxon>
    </lineage>
</organism>
<dbReference type="Proteomes" id="UP000772434">
    <property type="component" value="Unassembled WGS sequence"/>
</dbReference>
<accession>A0A9P5P7K9</accession>
<comment type="caution">
    <text evidence="1">The sequence shown here is derived from an EMBL/GenBank/DDBJ whole genome shotgun (WGS) entry which is preliminary data.</text>
</comment>
<dbReference type="OrthoDB" id="3260945at2759"/>
<reference evidence="1" key="1">
    <citation type="submission" date="2020-11" db="EMBL/GenBank/DDBJ databases">
        <authorList>
            <consortium name="DOE Joint Genome Institute"/>
            <person name="Ahrendt S."/>
            <person name="Riley R."/>
            <person name="Andreopoulos W."/>
            <person name="Labutti K."/>
            <person name="Pangilinan J."/>
            <person name="Ruiz-Duenas F.J."/>
            <person name="Barrasa J.M."/>
            <person name="Sanchez-Garcia M."/>
            <person name="Camarero S."/>
            <person name="Miyauchi S."/>
            <person name="Serrano A."/>
            <person name="Linde D."/>
            <person name="Babiker R."/>
            <person name="Drula E."/>
            <person name="Ayuso-Fernandez I."/>
            <person name="Pacheco R."/>
            <person name="Padilla G."/>
            <person name="Ferreira P."/>
            <person name="Barriuso J."/>
            <person name="Kellner H."/>
            <person name="Castanera R."/>
            <person name="Alfaro M."/>
            <person name="Ramirez L."/>
            <person name="Pisabarro A.G."/>
            <person name="Kuo A."/>
            <person name="Tritt A."/>
            <person name="Lipzen A."/>
            <person name="He G."/>
            <person name="Yan M."/>
            <person name="Ng V."/>
            <person name="Cullen D."/>
            <person name="Martin F."/>
            <person name="Rosso M.-N."/>
            <person name="Henrissat B."/>
            <person name="Hibbett D."/>
            <person name="Martinez A.T."/>
            <person name="Grigoriev I.V."/>
        </authorList>
    </citation>
    <scope>NUCLEOTIDE SEQUENCE</scope>
    <source>
        <strain evidence="1">AH 40177</strain>
    </source>
</reference>
<evidence type="ECO:0008006" key="3">
    <source>
        <dbReference type="Google" id="ProtNLM"/>
    </source>
</evidence>
<dbReference type="EMBL" id="JADNRY010000474">
    <property type="protein sequence ID" value="KAF9049432.1"/>
    <property type="molecule type" value="Genomic_DNA"/>
</dbReference>
<sequence length="239" mass="26566">MSGALHSILYSDTLAHSLWPISIYNLCFHNDCYHAAWTSSSLCLHISLGFSGSLFHLICRSNEQPNTKIILHTLTSAIGGNEFPQLLPYLNQRHKTVIHSLNPLHRIRLYNSLASAQYNKRTIELLDSDPHCQIVIATKALSLGVHAEELLDSIAIGTADMHDNGKQDGGRARRKEGTIACRIIFTNRIELNKVKNIIEASGEISVATISKVKQTTNTKDEMKRPLDPAKVVFLAEKVC</sequence>
<gene>
    <name evidence="1" type="ORF">BDP27DRAFT_1434129</name>
</gene>
<dbReference type="AlphaFoldDB" id="A0A9P5P7K9"/>
<evidence type="ECO:0000313" key="2">
    <source>
        <dbReference type="Proteomes" id="UP000772434"/>
    </source>
</evidence>
<name>A0A9P5P7K9_9AGAR</name>
<proteinExistence type="predicted"/>
<keyword evidence="2" id="KW-1185">Reference proteome</keyword>
<evidence type="ECO:0000313" key="1">
    <source>
        <dbReference type="EMBL" id="KAF9049432.1"/>
    </source>
</evidence>
<protein>
    <recommendedName>
        <fullName evidence="3">Helicase C-terminal domain-containing protein</fullName>
    </recommendedName>
</protein>